<keyword evidence="3 5" id="KW-0472">Membrane</keyword>
<dbReference type="Proteomes" id="UP001574673">
    <property type="component" value="Unassembled WGS sequence"/>
</dbReference>
<feature type="region of interest" description="Disordered" evidence="4">
    <location>
        <begin position="1"/>
        <end position="23"/>
    </location>
</feature>
<feature type="transmembrane region" description="Helical" evidence="5">
    <location>
        <begin position="371"/>
        <end position="395"/>
    </location>
</feature>
<dbReference type="SUPFAM" id="SSF103473">
    <property type="entry name" value="MFS general substrate transporter"/>
    <property type="match status" value="1"/>
</dbReference>
<feature type="transmembrane region" description="Helical" evidence="5">
    <location>
        <begin position="69"/>
        <end position="90"/>
    </location>
</feature>
<evidence type="ECO:0000256" key="4">
    <source>
        <dbReference type="SAM" id="MobiDB-lite"/>
    </source>
</evidence>
<evidence type="ECO:0000256" key="3">
    <source>
        <dbReference type="ARBA" id="ARBA00023136"/>
    </source>
</evidence>
<feature type="transmembrane region" description="Helical" evidence="5">
    <location>
        <begin position="160"/>
        <end position="185"/>
    </location>
</feature>
<comment type="caution">
    <text evidence="7">The sequence shown here is derived from an EMBL/GenBank/DDBJ whole genome shotgun (WGS) entry which is preliminary data.</text>
</comment>
<dbReference type="InterPro" id="IPR011701">
    <property type="entry name" value="MFS"/>
</dbReference>
<dbReference type="InterPro" id="IPR036259">
    <property type="entry name" value="MFS_trans_sf"/>
</dbReference>
<feature type="domain" description="Major facilitator superfamily (MFS) profile" evidence="6">
    <location>
        <begin position="38"/>
        <end position="428"/>
    </location>
</feature>
<keyword evidence="8" id="KW-1185">Reference proteome</keyword>
<feature type="transmembrane region" description="Helical" evidence="5">
    <location>
        <begin position="29"/>
        <end position="49"/>
    </location>
</feature>
<dbReference type="Gene3D" id="1.20.1250.20">
    <property type="entry name" value="MFS general substrate transporter like domains"/>
    <property type="match status" value="1"/>
</dbReference>
<dbReference type="PANTHER" id="PTHR23523">
    <property type="match status" value="1"/>
</dbReference>
<feature type="transmembrane region" description="Helical" evidence="5">
    <location>
        <begin position="286"/>
        <end position="306"/>
    </location>
</feature>
<dbReference type="PANTHER" id="PTHR23523:SF2">
    <property type="entry name" value="2-NITROIMIDAZOLE TRANSPORTER"/>
    <property type="match status" value="1"/>
</dbReference>
<evidence type="ECO:0000256" key="5">
    <source>
        <dbReference type="SAM" id="Phobius"/>
    </source>
</evidence>
<dbReference type="EMBL" id="JBEUWX010000002">
    <property type="protein sequence ID" value="MFA9950181.1"/>
    <property type="molecule type" value="Genomic_DNA"/>
</dbReference>
<proteinExistence type="predicted"/>
<dbReference type="Pfam" id="PF07690">
    <property type="entry name" value="MFS_1"/>
    <property type="match status" value="1"/>
</dbReference>
<protein>
    <submittedName>
        <fullName evidence="7">MFS transporter</fullName>
    </submittedName>
</protein>
<evidence type="ECO:0000259" key="6">
    <source>
        <dbReference type="PROSITE" id="PS50850"/>
    </source>
</evidence>
<feature type="transmembrane region" description="Helical" evidence="5">
    <location>
        <begin position="337"/>
        <end position="359"/>
    </location>
</feature>
<feature type="transmembrane region" description="Helical" evidence="5">
    <location>
        <begin position="102"/>
        <end position="120"/>
    </location>
</feature>
<accession>A0ABV4UEW9</accession>
<feature type="compositionally biased region" description="Pro residues" evidence="4">
    <location>
        <begin position="1"/>
        <end position="19"/>
    </location>
</feature>
<dbReference type="InterPro" id="IPR052524">
    <property type="entry name" value="MFS_Cyanate_Porter"/>
</dbReference>
<evidence type="ECO:0000313" key="8">
    <source>
        <dbReference type="Proteomes" id="UP001574673"/>
    </source>
</evidence>
<dbReference type="InterPro" id="IPR020846">
    <property type="entry name" value="MFS_dom"/>
</dbReference>
<reference evidence="8" key="1">
    <citation type="submission" date="2024-06" db="EMBL/GenBank/DDBJ databases">
        <title>Radixoralia hellwigii gen. nov., sp nov., isolated from a root canal in the human oral cavity.</title>
        <authorList>
            <person name="Bartsch S."/>
            <person name="Wittmer A."/>
            <person name="Schulz A.-K."/>
            <person name="Neumann-Schaal M."/>
            <person name="Wolf J."/>
            <person name="Gronow S."/>
            <person name="Tennert C."/>
            <person name="Haecker G."/>
            <person name="Cieplik F."/>
            <person name="Al-Ahmad A."/>
        </authorList>
    </citation>
    <scope>NUCLEOTIDE SEQUENCE [LARGE SCALE GENOMIC DNA]</scope>
    <source>
        <strain evidence="8">Wk13</strain>
    </source>
</reference>
<keyword evidence="2 5" id="KW-1133">Transmembrane helix</keyword>
<name>A0ABV4UEW9_9RHOO</name>
<feature type="transmembrane region" description="Helical" evidence="5">
    <location>
        <begin position="401"/>
        <end position="422"/>
    </location>
</feature>
<keyword evidence="1 5" id="KW-0812">Transmembrane</keyword>
<feature type="transmembrane region" description="Helical" evidence="5">
    <location>
        <begin position="247"/>
        <end position="266"/>
    </location>
</feature>
<evidence type="ECO:0000256" key="1">
    <source>
        <dbReference type="ARBA" id="ARBA00022692"/>
    </source>
</evidence>
<sequence>MTAPSPPDPASEPVAPPAPNAAQTGSAPVPSAVAISLPLLIGAVVILALNLRTPLVAVGPVVGMIREDLGVSGSFVGLVTALPMLAFALFSPLAARLARLWGIENVLIGSSILLAIGIAVRSACPSAALLVAGTVILSAAIAMGNVLLPALAKRSLPHRVGLVIGAMTFTMSLSAAVAAAVAVPLAHWLNWRWSLGVWITTALLALPVWLYLKRQTPPAPPESPAYGQNPTQTPHAAGGLNVWASPAAWCISAMMGVQSLMFYAMANFLPSVLAEKGMSALEAGAYGSLFQAVSLLGVLGASALFAHSRHKQALGLGMALMLVAGIGGIWLGGLGTMWLWVTCVGISGSALFSVSLMLFALRTDSPQEAAALSGMAQSVGYTIAIFGPLGMGMLYDGFGSWRIPMGVLTAMMVGECALAWAATRAETLSQCAQAAEKRRRF</sequence>
<feature type="transmembrane region" description="Helical" evidence="5">
    <location>
        <begin position="126"/>
        <end position="148"/>
    </location>
</feature>
<dbReference type="PROSITE" id="PS50850">
    <property type="entry name" value="MFS"/>
    <property type="match status" value="1"/>
</dbReference>
<evidence type="ECO:0000256" key="2">
    <source>
        <dbReference type="ARBA" id="ARBA00022989"/>
    </source>
</evidence>
<gene>
    <name evidence="7" type="ORF">ABCS64_07595</name>
</gene>
<organism evidence="7 8">
    <name type="scientific">Dentiradicibacter hellwigii</name>
    <dbReference type="NCBI Taxonomy" id="3149053"/>
    <lineage>
        <taxon>Bacteria</taxon>
        <taxon>Pseudomonadati</taxon>
        <taxon>Pseudomonadota</taxon>
        <taxon>Betaproteobacteria</taxon>
        <taxon>Rhodocyclales</taxon>
        <taxon>Rhodocyclaceae</taxon>
        <taxon>Dentiradicibacter</taxon>
    </lineage>
</organism>
<feature type="transmembrane region" description="Helical" evidence="5">
    <location>
        <begin position="313"/>
        <end position="331"/>
    </location>
</feature>
<feature type="transmembrane region" description="Helical" evidence="5">
    <location>
        <begin position="191"/>
        <end position="212"/>
    </location>
</feature>
<evidence type="ECO:0000313" key="7">
    <source>
        <dbReference type="EMBL" id="MFA9950181.1"/>
    </source>
</evidence>